<dbReference type="Proteomes" id="UP000619260">
    <property type="component" value="Unassembled WGS sequence"/>
</dbReference>
<accession>A0A8J3YRN1</accession>
<gene>
    <name evidence="2" type="ORF">Val02_73150</name>
</gene>
<dbReference type="Pfam" id="PF01471">
    <property type="entry name" value="PG_binding_1"/>
    <property type="match status" value="1"/>
</dbReference>
<name>A0A8J3YRN1_9ACTN</name>
<dbReference type="AlphaFoldDB" id="A0A8J3YRN1"/>
<organism evidence="2 3">
    <name type="scientific">Virgisporangium aliadipatigenens</name>
    <dbReference type="NCBI Taxonomy" id="741659"/>
    <lineage>
        <taxon>Bacteria</taxon>
        <taxon>Bacillati</taxon>
        <taxon>Actinomycetota</taxon>
        <taxon>Actinomycetes</taxon>
        <taxon>Micromonosporales</taxon>
        <taxon>Micromonosporaceae</taxon>
        <taxon>Virgisporangium</taxon>
    </lineage>
</organism>
<dbReference type="Gene3D" id="1.10.101.10">
    <property type="entry name" value="PGBD-like superfamily/PGBD"/>
    <property type="match status" value="1"/>
</dbReference>
<evidence type="ECO:0000313" key="2">
    <source>
        <dbReference type="EMBL" id="GIJ50429.1"/>
    </source>
</evidence>
<proteinExistence type="predicted"/>
<dbReference type="SUPFAM" id="SSF47090">
    <property type="entry name" value="PGBD-like"/>
    <property type="match status" value="1"/>
</dbReference>
<feature type="domain" description="Peptidoglycan binding-like" evidence="1">
    <location>
        <begin position="43"/>
        <end position="76"/>
    </location>
</feature>
<evidence type="ECO:0000313" key="3">
    <source>
        <dbReference type="Proteomes" id="UP000619260"/>
    </source>
</evidence>
<dbReference type="InterPro" id="IPR036365">
    <property type="entry name" value="PGBD-like_sf"/>
</dbReference>
<protein>
    <recommendedName>
        <fullName evidence="1">Peptidoglycan binding-like domain-containing protein</fullName>
    </recommendedName>
</protein>
<dbReference type="EMBL" id="BOPF01000036">
    <property type="protein sequence ID" value="GIJ50429.1"/>
    <property type="molecule type" value="Genomic_DNA"/>
</dbReference>
<dbReference type="PROSITE" id="PS51257">
    <property type="entry name" value="PROKAR_LIPOPROTEIN"/>
    <property type="match status" value="1"/>
</dbReference>
<reference evidence="2" key="1">
    <citation type="submission" date="2021-01" db="EMBL/GenBank/DDBJ databases">
        <title>Whole genome shotgun sequence of Virgisporangium aliadipatigenens NBRC 105644.</title>
        <authorList>
            <person name="Komaki H."/>
            <person name="Tamura T."/>
        </authorList>
    </citation>
    <scope>NUCLEOTIDE SEQUENCE</scope>
    <source>
        <strain evidence="2">NBRC 105644</strain>
    </source>
</reference>
<dbReference type="InterPro" id="IPR036366">
    <property type="entry name" value="PGBDSf"/>
</dbReference>
<dbReference type="InterPro" id="IPR002477">
    <property type="entry name" value="Peptidoglycan-bd-like"/>
</dbReference>
<keyword evidence="3" id="KW-1185">Reference proteome</keyword>
<dbReference type="RefSeq" id="WP_203903865.1">
    <property type="nucleotide sequence ID" value="NZ_BOPF01000036.1"/>
</dbReference>
<evidence type="ECO:0000259" key="1">
    <source>
        <dbReference type="Pfam" id="PF01471"/>
    </source>
</evidence>
<comment type="caution">
    <text evidence="2">The sequence shown here is derived from an EMBL/GenBank/DDBJ whole genome shotgun (WGS) entry which is preliminary data.</text>
</comment>
<sequence>MSTIRAIGAALMGTVAACSDLAPPADPAVVRELLYRAGLARRTATTSQVQSAVRRFQLENGLTADGVAGPATVSAIVRYVRERHHVRTIDIAA</sequence>